<sequence length="73" mass="7856">MEINGGVFLCYPNAGSRGSMNKSTAWICLSGGVFLLVLGVLDLIAEGKWVLFILSLLIISFSLSSLFKKSQNS</sequence>
<keyword evidence="1" id="KW-0812">Transmembrane</keyword>
<organism evidence="2 3">
    <name type="scientific">Desulfoglaeba alkanexedens ALDC</name>
    <dbReference type="NCBI Taxonomy" id="980445"/>
    <lineage>
        <taxon>Bacteria</taxon>
        <taxon>Pseudomonadati</taxon>
        <taxon>Thermodesulfobacteriota</taxon>
        <taxon>Syntrophobacteria</taxon>
        <taxon>Syntrophobacterales</taxon>
        <taxon>Syntrophobacteraceae</taxon>
        <taxon>Desulfoglaeba</taxon>
    </lineage>
</organism>
<dbReference type="KEGG" id="dax:FDQ92_13085"/>
<feature type="transmembrane region" description="Helical" evidence="1">
    <location>
        <begin position="24"/>
        <end position="43"/>
    </location>
</feature>
<gene>
    <name evidence="2" type="ORF">FDQ92_13085</name>
</gene>
<evidence type="ECO:0000313" key="2">
    <source>
        <dbReference type="EMBL" id="QCQ23022.1"/>
    </source>
</evidence>
<name>A0A4P8L8S2_9BACT</name>
<feature type="transmembrane region" description="Helical" evidence="1">
    <location>
        <begin position="49"/>
        <end position="67"/>
    </location>
</feature>
<keyword evidence="1" id="KW-1133">Transmembrane helix</keyword>
<accession>A0A4P8L8S2</accession>
<dbReference type="RefSeq" id="WP_137425305.1">
    <property type="nucleotide sequence ID" value="NZ_CP040098.1"/>
</dbReference>
<reference evidence="2 3" key="1">
    <citation type="submission" date="2019-05" db="EMBL/GenBank/DDBJ databases">
        <title>The Complete Genome Sequence of the n-alkane-degrading Desulfoglaeba alkanexedens ALDC reveals multiple alkylsuccinate synthase gene clusters.</title>
        <authorList>
            <person name="Callaghan A.V."/>
            <person name="Davidova I.A."/>
            <person name="Duncan K.E."/>
            <person name="Morris B."/>
            <person name="McInerney M.J."/>
        </authorList>
    </citation>
    <scope>NUCLEOTIDE SEQUENCE [LARGE SCALE GENOMIC DNA]</scope>
    <source>
        <strain evidence="2 3">ALDC</strain>
    </source>
</reference>
<protein>
    <submittedName>
        <fullName evidence="2">Uncharacterized protein</fullName>
    </submittedName>
</protein>
<keyword evidence="1" id="KW-0472">Membrane</keyword>
<keyword evidence="3" id="KW-1185">Reference proteome</keyword>
<evidence type="ECO:0000313" key="3">
    <source>
        <dbReference type="Proteomes" id="UP000298602"/>
    </source>
</evidence>
<dbReference type="AlphaFoldDB" id="A0A4P8L8S2"/>
<evidence type="ECO:0000256" key="1">
    <source>
        <dbReference type="SAM" id="Phobius"/>
    </source>
</evidence>
<reference evidence="2 3" key="2">
    <citation type="submission" date="2019-05" db="EMBL/GenBank/DDBJ databases">
        <authorList>
            <person name="Suflita J.M."/>
            <person name="Marks C.R."/>
        </authorList>
    </citation>
    <scope>NUCLEOTIDE SEQUENCE [LARGE SCALE GENOMIC DNA]</scope>
    <source>
        <strain evidence="2 3">ALDC</strain>
    </source>
</reference>
<proteinExistence type="predicted"/>
<dbReference type="Proteomes" id="UP000298602">
    <property type="component" value="Chromosome"/>
</dbReference>
<dbReference type="EMBL" id="CP040098">
    <property type="protein sequence ID" value="QCQ23022.1"/>
    <property type="molecule type" value="Genomic_DNA"/>
</dbReference>